<evidence type="ECO:0000256" key="1">
    <source>
        <dbReference type="ARBA" id="ARBA00004251"/>
    </source>
</evidence>
<dbReference type="InterPro" id="IPR000436">
    <property type="entry name" value="Sushi_SCR_CCP_dom"/>
</dbReference>
<dbReference type="PANTHER" id="PTHR19325">
    <property type="entry name" value="COMPLEMENT COMPONENT-RELATED SUSHI DOMAIN-CONTAINING"/>
    <property type="match status" value="1"/>
</dbReference>
<feature type="domain" description="EGF-like" evidence="27">
    <location>
        <begin position="215"/>
        <end position="251"/>
    </location>
</feature>
<feature type="disulfide bond" evidence="24">
    <location>
        <begin position="440"/>
        <end position="467"/>
    </location>
</feature>
<feature type="domain" description="Sushi" evidence="29">
    <location>
        <begin position="895"/>
        <end position="956"/>
    </location>
</feature>
<feature type="disulfide bond" evidence="23">
    <location>
        <begin position="695"/>
        <end position="704"/>
    </location>
</feature>
<dbReference type="PANTHER" id="PTHR19325:SF493">
    <property type="entry name" value="E-SELECTIN"/>
    <property type="match status" value="1"/>
</dbReference>
<evidence type="ECO:0000259" key="27">
    <source>
        <dbReference type="PROSITE" id="PS50026"/>
    </source>
</evidence>
<evidence type="ECO:0000256" key="19">
    <source>
        <dbReference type="ARBA" id="ARBA00041401"/>
    </source>
</evidence>
<feature type="domain" description="Sushi" evidence="29">
    <location>
        <begin position="413"/>
        <end position="469"/>
    </location>
</feature>
<keyword evidence="9" id="KW-0430">Lectin</keyword>
<keyword evidence="16" id="KW-0325">Glycoprotein</keyword>
<keyword evidence="8 26" id="KW-0732">Signal</keyword>
<evidence type="ECO:0000259" key="28">
    <source>
        <dbReference type="PROSITE" id="PS50041"/>
    </source>
</evidence>
<feature type="domain" description="C-type lectin" evidence="28">
    <location>
        <begin position="548"/>
        <end position="669"/>
    </location>
</feature>
<proteinExistence type="inferred from homology"/>
<evidence type="ECO:0000256" key="25">
    <source>
        <dbReference type="SAM" id="Phobius"/>
    </source>
</evidence>
<evidence type="ECO:0000256" key="13">
    <source>
        <dbReference type="ARBA" id="ARBA00022989"/>
    </source>
</evidence>
<feature type="disulfide bond" evidence="24">
    <location>
        <begin position="865"/>
        <end position="892"/>
    </location>
</feature>
<feature type="disulfide bond" evidence="24">
    <location>
        <begin position="382"/>
        <end position="409"/>
    </location>
</feature>
<gene>
    <name evidence="30" type="ORF">AMELA_G00151330</name>
</gene>
<feature type="disulfide bond" evidence="23">
    <location>
        <begin position="241"/>
        <end position="250"/>
    </location>
</feature>
<dbReference type="InterPro" id="IPR001304">
    <property type="entry name" value="C-type_lectin-like"/>
</dbReference>
<keyword evidence="13 25" id="KW-1133">Transmembrane helix</keyword>
<feature type="disulfide bond" evidence="24">
    <location>
        <begin position="1495"/>
        <end position="1522"/>
    </location>
</feature>
<dbReference type="InterPro" id="IPR033991">
    <property type="entry name" value="Selectin_CTLD"/>
</dbReference>
<comment type="caution">
    <text evidence="23">Lacks conserved residue(s) required for the propagation of feature annotation.</text>
</comment>
<feature type="domain" description="Sushi" evidence="29">
    <location>
        <begin position="708"/>
        <end position="769"/>
    </location>
</feature>
<feature type="transmembrane region" description="Helical" evidence="25">
    <location>
        <begin position="1533"/>
        <end position="1558"/>
    </location>
</feature>
<dbReference type="GO" id="GO:0005886">
    <property type="term" value="C:plasma membrane"/>
    <property type="evidence" value="ECO:0007669"/>
    <property type="project" value="UniProtKB-SubCell"/>
</dbReference>
<dbReference type="InterPro" id="IPR002396">
    <property type="entry name" value="Selectin_superfamily"/>
</dbReference>
<evidence type="ECO:0000259" key="29">
    <source>
        <dbReference type="PROSITE" id="PS50923"/>
    </source>
</evidence>
<evidence type="ECO:0000256" key="24">
    <source>
        <dbReference type="PROSITE-ProRule" id="PRU00302"/>
    </source>
</evidence>
<feature type="domain" description="Sushi" evidence="29">
    <location>
        <begin position="1393"/>
        <end position="1454"/>
    </location>
</feature>
<keyword evidence="10" id="KW-0677">Repeat</keyword>
<feature type="domain" description="Sushi" evidence="29">
    <location>
        <begin position="1020"/>
        <end position="1081"/>
    </location>
</feature>
<keyword evidence="12" id="KW-0130">Cell adhesion</keyword>
<keyword evidence="3" id="KW-1003">Cell membrane</keyword>
<feature type="domain" description="Sushi" evidence="29">
    <location>
        <begin position="351"/>
        <end position="411"/>
    </location>
</feature>
<feature type="disulfide bond" evidence="24">
    <location>
        <begin position="740"/>
        <end position="767"/>
    </location>
</feature>
<evidence type="ECO:0000256" key="23">
    <source>
        <dbReference type="PROSITE-ProRule" id="PRU00076"/>
    </source>
</evidence>
<reference evidence="30 31" key="1">
    <citation type="submission" date="2020-02" db="EMBL/GenBank/DDBJ databases">
        <title>A chromosome-scale genome assembly of the black bullhead catfish (Ameiurus melas).</title>
        <authorList>
            <person name="Wen M."/>
            <person name="Zham M."/>
            <person name="Cabau C."/>
            <person name="Klopp C."/>
            <person name="Donnadieu C."/>
            <person name="Roques C."/>
            <person name="Bouchez O."/>
            <person name="Lampietro C."/>
            <person name="Jouanno E."/>
            <person name="Herpin A."/>
            <person name="Louis A."/>
            <person name="Berthelot C."/>
            <person name="Parey E."/>
            <person name="Roest-Crollius H."/>
            <person name="Braasch I."/>
            <person name="Postlethwait J."/>
            <person name="Robinson-Rechavi M."/>
            <person name="Echchiki A."/>
            <person name="Begum T."/>
            <person name="Montfort J."/>
            <person name="Schartl M."/>
            <person name="Bobe J."/>
            <person name="Guiguen Y."/>
        </authorList>
    </citation>
    <scope>NUCLEOTIDE SEQUENCE [LARGE SCALE GENOMIC DNA]</scope>
    <source>
        <strain evidence="30">M_S1</strain>
        <tissue evidence="30">Blood</tissue>
    </source>
</reference>
<evidence type="ECO:0000256" key="3">
    <source>
        <dbReference type="ARBA" id="ARBA00022475"/>
    </source>
</evidence>
<dbReference type="SUPFAM" id="SSF57535">
    <property type="entry name" value="Complement control module/SCR domain"/>
    <property type="match status" value="16"/>
</dbReference>
<dbReference type="InterPro" id="IPR013032">
    <property type="entry name" value="EGF-like_CS"/>
</dbReference>
<evidence type="ECO:0000256" key="10">
    <source>
        <dbReference type="ARBA" id="ARBA00022737"/>
    </source>
</evidence>
<comment type="function">
    <text evidence="22">Cell-surface glycoprotein having a role in immunoadhesion. Mediates in the adhesion of blood neutrophils in cytokine-activated endothelium through interaction with SELPLG/PSGL1. May have a role in capillary morphogenesis.</text>
</comment>
<dbReference type="EMBL" id="JAAGNN010000012">
    <property type="protein sequence ID" value="KAF4082458.1"/>
    <property type="molecule type" value="Genomic_DNA"/>
</dbReference>
<feature type="domain" description="Sushi" evidence="29">
    <location>
        <begin position="1331"/>
        <end position="1392"/>
    </location>
</feature>
<evidence type="ECO:0000256" key="17">
    <source>
        <dbReference type="ARBA" id="ARBA00038738"/>
    </source>
</evidence>
<evidence type="ECO:0000256" key="8">
    <source>
        <dbReference type="ARBA" id="ARBA00022729"/>
    </source>
</evidence>
<feature type="disulfide bond" evidence="23">
    <location>
        <begin position="165"/>
        <end position="174"/>
    </location>
</feature>
<comment type="caution">
    <text evidence="30">The sequence shown here is derived from an EMBL/GenBank/DDBJ whole genome shotgun (WGS) entry which is preliminary data.</text>
</comment>
<dbReference type="PROSITE" id="PS50026">
    <property type="entry name" value="EGF_3"/>
    <property type="match status" value="4"/>
</dbReference>
<feature type="disulfide bond" evidence="24">
    <location>
        <begin position="927"/>
        <end position="954"/>
    </location>
</feature>
<evidence type="ECO:0000256" key="15">
    <source>
        <dbReference type="ARBA" id="ARBA00023157"/>
    </source>
</evidence>
<dbReference type="Pfam" id="PF12661">
    <property type="entry name" value="hEGF"/>
    <property type="match status" value="4"/>
</dbReference>
<feature type="chain" id="PRO_5029494042" description="E-selectin" evidence="26">
    <location>
        <begin position="23"/>
        <end position="1584"/>
    </location>
</feature>
<feature type="domain" description="Sushi" evidence="29">
    <location>
        <begin position="833"/>
        <end position="894"/>
    </location>
</feature>
<dbReference type="GO" id="GO:0007155">
    <property type="term" value="P:cell adhesion"/>
    <property type="evidence" value="ECO:0007669"/>
    <property type="project" value="UniProtKB-KW"/>
</dbReference>
<dbReference type="CDD" id="cd00033">
    <property type="entry name" value="CCP"/>
    <property type="match status" value="17"/>
</dbReference>
<evidence type="ECO:0000256" key="21">
    <source>
        <dbReference type="ARBA" id="ARBA00043124"/>
    </source>
</evidence>
<feature type="disulfide bond" evidence="24">
    <location>
        <begin position="1363"/>
        <end position="1390"/>
    </location>
</feature>
<evidence type="ECO:0000256" key="4">
    <source>
        <dbReference type="ARBA" id="ARBA00022536"/>
    </source>
</evidence>
<dbReference type="SUPFAM" id="SSF56436">
    <property type="entry name" value="C-type lectin-like"/>
    <property type="match status" value="2"/>
</dbReference>
<feature type="disulfide bond" evidence="24">
    <location>
        <begin position="1114"/>
        <end position="1141"/>
    </location>
</feature>
<evidence type="ECO:0000313" key="30">
    <source>
        <dbReference type="EMBL" id="KAF4082458.1"/>
    </source>
</evidence>
<evidence type="ECO:0000256" key="6">
    <source>
        <dbReference type="ARBA" id="ARBA00022692"/>
    </source>
</evidence>
<dbReference type="Gene3D" id="2.10.25.10">
    <property type="entry name" value="Laminin"/>
    <property type="match status" value="2"/>
</dbReference>
<dbReference type="InterPro" id="IPR018378">
    <property type="entry name" value="C-type_lectin_CS"/>
</dbReference>
<feature type="disulfide bond" evidence="24">
    <location>
        <begin position="1176"/>
        <end position="1203"/>
    </location>
</feature>
<evidence type="ECO:0000256" key="26">
    <source>
        <dbReference type="SAM" id="SignalP"/>
    </source>
</evidence>
<feature type="domain" description="Sushi" evidence="29">
    <location>
        <begin position="1476"/>
        <end position="1524"/>
    </location>
</feature>
<feature type="disulfide bond" evidence="24">
    <location>
        <begin position="353"/>
        <end position="396"/>
    </location>
</feature>
<feature type="signal peptide" evidence="26">
    <location>
        <begin position="1"/>
        <end position="22"/>
    </location>
</feature>
<feature type="domain" description="Sushi" evidence="29">
    <location>
        <begin position="254"/>
        <end position="314"/>
    </location>
</feature>
<evidence type="ECO:0000256" key="2">
    <source>
        <dbReference type="ARBA" id="ARBA00007360"/>
    </source>
</evidence>
<comment type="subunit">
    <text evidence="17">Interacts with SELPLG/PSGL1 and PODXL2 through the sialyl Lewis X epitope. SELPLG sulfation appears not to be required for this interaction.</text>
</comment>
<feature type="disulfide bond" evidence="23">
    <location>
        <begin position="338"/>
        <end position="347"/>
    </location>
</feature>
<keyword evidence="4 23" id="KW-0245">EGF-like domain</keyword>
<dbReference type="InterPro" id="IPR016187">
    <property type="entry name" value="CTDL_fold"/>
</dbReference>
<sequence length="1584" mass="175926">MRPFAQTQLLLYLSLTSVQVRSWTYKYSNQTMGWIEAKTWCETEAQSLMFIQSEEDNNYLKDNLPKLNHYYWIGLRMTEGKWTWEGTTKMLEGNGYWHPQEPNNKKKDEDCVEIYINKWESHGKWNDEICTKQKHALCYKASCFEGLCSKHAQCVENISNYTCKCNPGFTGPKCTEAVQCPSIATVPSNGRMNCSHSTNSYNTICMFSCDEGFELRASCFEGLCSKHAQCVENISNYTCKCNPGFTGPNCTEAVQCPSIATVPSNGRMNCSHSTNSYNTICMFSCDEGFELRGSHTTLCDHTGQWTHNTPTCTASCFEGLCRKHAQCVEKISNYTCKCNPGFTGPKCTEAVQCPSIATVPSNGRMNCSHSTNSYNTICMFSCDEGFELRGSHTTLCDHTGQWTHNTPTCTVVMLCKSLSVLGGGIVSCYRGNSTICTVQCPSDYLLLGAGEHTCRPDGSWSQFQPLCASYKHMLMALSGFAAFSTMCCYIFCYSYCRKRKKPVKANYQDEMTNPKSSYSGDTDKMFCWKHLRMHFGWIVLMTMVNNGVQAWTYHYNTDTSMEWEMARQWCRQHYTDMVAIQNKQEIIYLNQILPSHRSYYWIGLRKMAGQWTWVGTMKPLALEAASWATGEPNNQGSSEDCVEIYIKRSKDTGMWNDDKCSKKKAALCYTASCLERLCGEHAECVENIGNYTCECNPGFTGPRCNEAVECGAVKKPKQGFVNCSHVYGDFRFNSSCQFYCDRGYILQGSKHLHCLSLGKWDRDPPECQVVECPPITTRASGWNMTCSHPLHTNSYNSTCVFSCDEGFELRGSHTILCDHTGQWTHNTPTCTVVTCEPLVRPEKGHMTCTDPLGKFSFRSSCTVTCEEGYTLRGENTLTCTKTGNWSAETPTCEVVRCSALNSAPHGSMHCTDPVEKFAYSSICGFECDIGFLLMGSNYTYCDLQGNWIHSPPVCQAVQCSPLSAHSSVVRINCTHPLSTNSYNSTCVFNCDEGFKLIGSYKTQCDHTGQWTPKTPTCKAVTCEPLVRPEKVHMTCTDPLGKFSFHSSCAVTCEEGYTLRGENTLTCTKTGNWSAETPTCEVVTCEPLVRPEKGHMTCTDLLGRFSFRSSCAVTCEEGYTLRGENTLTCTKTGNWSAETPTCEVVRCSALNSAPHGSMHCTDPVEKFAYSSICGFECDIGFLLMGSNYTYCDLQGNWIHSPPVCQAVQCSPLSAHSSVVRMNCTHPLFTNSYNSTCVFNCDEGFKLIGSYKTQCDHTGQWTPKSPTCKVVTCEPLVRPEKGHMTCTDPLGKFSFRSSCTVTCEEGYTLRGENTLTCTKTGNWSAETPTCEVVRCSALNSAPHGSMHCTDPVEKFAYSSICGFECDIGFLLMGSNYTYCDLQGNWIHSPPVCQARQCPLLASPEKGWMNCSHPHSLFSYGSHCGFGCDIGYVLREESKLDCTTAGIWSQEIPSCEVVQCESLLRAPLLPSDSASVPFMNCSHPRGDFSFGSQCAFSCPEGYKLNGTTDLMCTSGGFWNGLLPTCITEDMPLGPAFLIYGAIGAASSLGMLLTGGLIMLLVRKFSKNTFTPDYSAWDGALNPVFEAN</sequence>
<protein>
    <recommendedName>
        <fullName evidence="18">E-selectin</fullName>
    </recommendedName>
    <alternativeName>
        <fullName evidence="19">CD62 antigen-like family member E</fullName>
    </alternativeName>
    <alternativeName>
        <fullName evidence="20">Endothelial leukocyte adhesion molecule 1</fullName>
    </alternativeName>
    <alternativeName>
        <fullName evidence="21">Leukocyte-endothelial cell adhesion molecule 2</fullName>
    </alternativeName>
</protein>
<dbReference type="SUPFAM" id="SSF57196">
    <property type="entry name" value="EGF/Laminin"/>
    <property type="match status" value="4"/>
</dbReference>
<keyword evidence="6 25" id="KW-0812">Transmembrane</keyword>
<dbReference type="CDD" id="cd00054">
    <property type="entry name" value="EGF_CA"/>
    <property type="match status" value="4"/>
</dbReference>
<dbReference type="SMART" id="SM00181">
    <property type="entry name" value="EGF"/>
    <property type="match status" value="5"/>
</dbReference>
<dbReference type="PROSITE" id="PS01186">
    <property type="entry name" value="EGF_2"/>
    <property type="match status" value="4"/>
</dbReference>
<dbReference type="PROSITE" id="PS00022">
    <property type="entry name" value="EGF_1"/>
    <property type="match status" value="4"/>
</dbReference>
<feature type="domain" description="EGF-like" evidence="27">
    <location>
        <begin position="313"/>
        <end position="348"/>
    </location>
</feature>
<evidence type="ECO:0000256" key="12">
    <source>
        <dbReference type="ARBA" id="ARBA00022889"/>
    </source>
</evidence>
<dbReference type="FunFam" id="3.10.100.10:FF:000007">
    <property type="entry name" value="L-selectin"/>
    <property type="match status" value="1"/>
</dbReference>
<accession>A0A7J6ALU0</accession>
<evidence type="ECO:0000256" key="18">
    <source>
        <dbReference type="ARBA" id="ARBA00040812"/>
    </source>
</evidence>
<keyword evidence="31" id="KW-1185">Reference proteome</keyword>
<organism evidence="30 31">
    <name type="scientific">Ameiurus melas</name>
    <name type="common">Black bullhead</name>
    <name type="synonym">Silurus melas</name>
    <dbReference type="NCBI Taxonomy" id="219545"/>
    <lineage>
        <taxon>Eukaryota</taxon>
        <taxon>Metazoa</taxon>
        <taxon>Chordata</taxon>
        <taxon>Craniata</taxon>
        <taxon>Vertebrata</taxon>
        <taxon>Euteleostomi</taxon>
        <taxon>Actinopterygii</taxon>
        <taxon>Neopterygii</taxon>
        <taxon>Teleostei</taxon>
        <taxon>Ostariophysi</taxon>
        <taxon>Siluriformes</taxon>
        <taxon>Ictaluridae</taxon>
        <taxon>Ameiurus</taxon>
    </lineage>
</organism>
<evidence type="ECO:0000256" key="7">
    <source>
        <dbReference type="ARBA" id="ARBA00022723"/>
    </source>
</evidence>
<feature type="disulfide bond" evidence="24">
    <location>
        <begin position="1301"/>
        <end position="1328"/>
    </location>
</feature>
<feature type="domain" description="Sushi" evidence="29">
    <location>
        <begin position="957"/>
        <end position="1019"/>
    </location>
</feature>
<feature type="transmembrane region" description="Helical" evidence="25">
    <location>
        <begin position="473"/>
        <end position="496"/>
    </location>
</feature>
<feature type="domain" description="EGF-like" evidence="27">
    <location>
        <begin position="139"/>
        <end position="175"/>
    </location>
</feature>
<comment type="subcellular location">
    <subcellularLocation>
        <location evidence="1">Cell membrane</location>
        <topology evidence="1">Single-pass type I membrane protein</topology>
    </subcellularLocation>
</comment>
<dbReference type="PROSITE" id="PS00615">
    <property type="entry name" value="C_TYPE_LECTIN_1"/>
    <property type="match status" value="1"/>
</dbReference>
<feature type="disulfide bond" evidence="24">
    <location>
        <begin position="990"/>
        <end position="1017"/>
    </location>
</feature>
<dbReference type="CDD" id="cd03592">
    <property type="entry name" value="CLECT_selectins_like"/>
    <property type="match status" value="1"/>
</dbReference>
<dbReference type="Pfam" id="PF00084">
    <property type="entry name" value="Sushi"/>
    <property type="match status" value="15"/>
</dbReference>
<dbReference type="SMART" id="SM00032">
    <property type="entry name" value="CCP"/>
    <property type="match status" value="17"/>
</dbReference>
<name>A0A7J6ALU0_AMEME</name>
<evidence type="ECO:0000256" key="20">
    <source>
        <dbReference type="ARBA" id="ARBA00042113"/>
    </source>
</evidence>
<dbReference type="Gene3D" id="2.10.70.10">
    <property type="entry name" value="Complement Module, domain 1"/>
    <property type="match status" value="16"/>
</dbReference>
<dbReference type="InterPro" id="IPR050350">
    <property type="entry name" value="Compl-Cell_Adhes-Reg"/>
</dbReference>
<keyword evidence="5 24" id="KW-0768">Sushi</keyword>
<dbReference type="PROSITE" id="PS50041">
    <property type="entry name" value="C_TYPE_LECTIN_2"/>
    <property type="match status" value="2"/>
</dbReference>
<feature type="domain" description="Sushi" evidence="29">
    <location>
        <begin position="770"/>
        <end position="832"/>
    </location>
</feature>
<evidence type="ECO:0000256" key="16">
    <source>
        <dbReference type="ARBA" id="ARBA00023180"/>
    </source>
</evidence>
<feature type="disulfide bond" evidence="24">
    <location>
        <begin position="256"/>
        <end position="299"/>
    </location>
</feature>
<evidence type="ECO:0000256" key="9">
    <source>
        <dbReference type="ARBA" id="ARBA00022734"/>
    </source>
</evidence>
<evidence type="ECO:0000256" key="14">
    <source>
        <dbReference type="ARBA" id="ARBA00023136"/>
    </source>
</evidence>
<evidence type="ECO:0000313" key="31">
    <source>
        <dbReference type="Proteomes" id="UP000593565"/>
    </source>
</evidence>
<feature type="disulfide bond" evidence="24">
    <location>
        <begin position="285"/>
        <end position="312"/>
    </location>
</feature>
<feature type="domain" description="C-type lectin" evidence="28">
    <location>
        <begin position="20"/>
        <end position="139"/>
    </location>
</feature>
<feature type="transmembrane region" description="Helical" evidence="25">
    <location>
        <begin position="534"/>
        <end position="553"/>
    </location>
</feature>
<dbReference type="GO" id="GO:0030246">
    <property type="term" value="F:carbohydrate binding"/>
    <property type="evidence" value="ECO:0007669"/>
    <property type="project" value="UniProtKB-KW"/>
</dbReference>
<dbReference type="InterPro" id="IPR000742">
    <property type="entry name" value="EGF"/>
</dbReference>
<dbReference type="PROSITE" id="PS50923">
    <property type="entry name" value="SUSHI"/>
    <property type="match status" value="16"/>
</dbReference>
<dbReference type="Proteomes" id="UP000593565">
    <property type="component" value="Unassembled WGS sequence"/>
</dbReference>
<feature type="domain" description="EGF-like" evidence="27">
    <location>
        <begin position="669"/>
        <end position="705"/>
    </location>
</feature>
<dbReference type="GO" id="GO:0005509">
    <property type="term" value="F:calcium ion binding"/>
    <property type="evidence" value="ECO:0007669"/>
    <property type="project" value="InterPro"/>
</dbReference>
<feature type="domain" description="Sushi" evidence="29">
    <location>
        <begin position="1269"/>
        <end position="1330"/>
    </location>
</feature>
<keyword evidence="15 23" id="KW-1015">Disulfide bond</keyword>
<feature type="domain" description="Sushi" evidence="29">
    <location>
        <begin position="1206"/>
        <end position="1268"/>
    </location>
</feature>
<dbReference type="InterPro" id="IPR001881">
    <property type="entry name" value="EGF-like_Ca-bd_dom"/>
</dbReference>
<keyword evidence="7" id="KW-0479">Metal-binding</keyword>
<dbReference type="FunFam" id="2.10.70.10:FF:000001">
    <property type="entry name" value="Selectin P"/>
    <property type="match status" value="13"/>
</dbReference>
<dbReference type="InterPro" id="IPR035976">
    <property type="entry name" value="Sushi/SCR/CCP_sf"/>
</dbReference>
<dbReference type="Pfam" id="PF00059">
    <property type="entry name" value="Lectin_C"/>
    <property type="match status" value="2"/>
</dbReference>
<evidence type="ECO:0000256" key="11">
    <source>
        <dbReference type="ARBA" id="ARBA00022837"/>
    </source>
</evidence>
<feature type="domain" description="Sushi" evidence="29">
    <location>
        <begin position="1082"/>
        <end position="1143"/>
    </location>
</feature>
<evidence type="ECO:0000256" key="22">
    <source>
        <dbReference type="ARBA" id="ARBA00045695"/>
    </source>
</evidence>
<feature type="disulfide bond" evidence="24">
    <location>
        <begin position="1239"/>
        <end position="1266"/>
    </location>
</feature>
<feature type="disulfide bond" evidence="24">
    <location>
        <begin position="803"/>
        <end position="830"/>
    </location>
</feature>
<dbReference type="SMART" id="SM00179">
    <property type="entry name" value="EGF_CA"/>
    <property type="match status" value="4"/>
</dbReference>
<keyword evidence="11" id="KW-0106">Calcium</keyword>
<dbReference type="InterPro" id="IPR016186">
    <property type="entry name" value="C-type_lectin-like/link_sf"/>
</dbReference>
<comment type="similarity">
    <text evidence="2">Belongs to the selectin/LECAM family.</text>
</comment>
<evidence type="ECO:0000256" key="5">
    <source>
        <dbReference type="ARBA" id="ARBA00022659"/>
    </source>
</evidence>
<feature type="disulfide bond" evidence="24">
    <location>
        <begin position="1052"/>
        <end position="1079"/>
    </location>
</feature>
<dbReference type="SMART" id="SM00034">
    <property type="entry name" value="CLECT"/>
    <property type="match status" value="2"/>
</dbReference>
<feature type="disulfide bond" evidence="24">
    <location>
        <begin position="1425"/>
        <end position="1452"/>
    </location>
</feature>
<dbReference type="Gene3D" id="3.10.100.10">
    <property type="entry name" value="Mannose-Binding Protein A, subunit A"/>
    <property type="match status" value="2"/>
</dbReference>
<feature type="domain" description="Sushi" evidence="29">
    <location>
        <begin position="1144"/>
        <end position="1205"/>
    </location>
</feature>
<keyword evidence="14 25" id="KW-0472">Membrane</keyword>
<dbReference type="PRINTS" id="PR00343">
    <property type="entry name" value="SELECTIN"/>
</dbReference>